<evidence type="ECO:0000313" key="14">
    <source>
        <dbReference type="EnsemblMetazoa" id="ISCW008264-PA"/>
    </source>
</evidence>
<reference evidence="14" key="2">
    <citation type="submission" date="2020-05" db="UniProtKB">
        <authorList>
            <consortium name="EnsemblMetazoa"/>
        </authorList>
    </citation>
    <scope>IDENTIFICATION</scope>
    <source>
        <strain evidence="14">wikel</strain>
    </source>
</reference>
<dbReference type="VEuPathDB" id="VectorBase:ISCW008264"/>
<evidence type="ECO:0000256" key="8">
    <source>
        <dbReference type="ARBA" id="ARBA00023180"/>
    </source>
</evidence>
<dbReference type="PaxDb" id="6945-B7PX11"/>
<keyword evidence="3" id="KW-0812">Transmembrane</keyword>
<protein>
    <submittedName>
        <fullName evidence="13 14">Ionotropic glutamate receptor, putative</fullName>
    </submittedName>
</protein>
<evidence type="ECO:0000256" key="2">
    <source>
        <dbReference type="ARBA" id="ARBA00022448"/>
    </source>
</evidence>
<evidence type="ECO:0000256" key="11">
    <source>
        <dbReference type="SAM" id="MobiDB-lite"/>
    </source>
</evidence>
<dbReference type="EMBL" id="DS811111">
    <property type="protein sequence ID" value="EEC11133.1"/>
    <property type="molecule type" value="Genomic_DNA"/>
</dbReference>
<evidence type="ECO:0000256" key="7">
    <source>
        <dbReference type="ARBA" id="ARBA00023170"/>
    </source>
</evidence>
<dbReference type="Proteomes" id="UP000001555">
    <property type="component" value="Unassembled WGS sequence"/>
</dbReference>
<evidence type="ECO:0000256" key="3">
    <source>
        <dbReference type="ARBA" id="ARBA00022692"/>
    </source>
</evidence>
<keyword evidence="4" id="KW-1133">Transmembrane helix</keyword>
<reference evidence="13 15" key="1">
    <citation type="submission" date="2008-03" db="EMBL/GenBank/DDBJ databases">
        <title>Annotation of Ixodes scapularis.</title>
        <authorList>
            <consortium name="Ixodes scapularis Genome Project Consortium"/>
            <person name="Caler E."/>
            <person name="Hannick L.I."/>
            <person name="Bidwell S."/>
            <person name="Joardar V."/>
            <person name="Thiagarajan M."/>
            <person name="Amedeo P."/>
            <person name="Galinsky K.J."/>
            <person name="Schobel S."/>
            <person name="Inman J."/>
            <person name="Hostetler J."/>
            <person name="Miller J."/>
            <person name="Hammond M."/>
            <person name="Megy K."/>
            <person name="Lawson D."/>
            <person name="Kodira C."/>
            <person name="Sutton G."/>
            <person name="Meyer J."/>
            <person name="Hill C.A."/>
            <person name="Birren B."/>
            <person name="Nene V."/>
            <person name="Collins F."/>
            <person name="Alarcon-Chaidez F."/>
            <person name="Wikel S."/>
            <person name="Strausberg R."/>
        </authorList>
    </citation>
    <scope>NUCLEOTIDE SEQUENCE [LARGE SCALE GENOMIC DNA]</scope>
    <source>
        <strain evidence="15">Wikel</strain>
        <strain evidence="13">Wikel colony</strain>
    </source>
</reference>
<dbReference type="FunFam" id="3.40.190.10:FF:000210">
    <property type="entry name" value="Glutamate receptor ionotropic, kainate 1"/>
    <property type="match status" value="1"/>
</dbReference>
<keyword evidence="9" id="KW-1071">Ligand-gated ion channel</keyword>
<accession>B7PX11</accession>
<dbReference type="SUPFAM" id="SSF53850">
    <property type="entry name" value="Periplasmic binding protein-like II"/>
    <property type="match status" value="1"/>
</dbReference>
<evidence type="ECO:0000256" key="1">
    <source>
        <dbReference type="ARBA" id="ARBA00004141"/>
    </source>
</evidence>
<proteinExistence type="predicted"/>
<dbReference type="VEuPathDB" id="VectorBase:ISCI008264"/>
<gene>
    <name evidence="13" type="ORF">IscW_ISCW008264</name>
</gene>
<feature type="domain" description="Ionotropic glutamate receptor L-glutamate and glycine-binding" evidence="12">
    <location>
        <begin position="43"/>
        <end position="107"/>
    </location>
</feature>
<feature type="non-terminal residue" evidence="13">
    <location>
        <position position="1"/>
    </location>
</feature>
<keyword evidence="7 13" id="KW-0675">Receptor</keyword>
<evidence type="ECO:0000313" key="13">
    <source>
        <dbReference type="EMBL" id="EEC11133.1"/>
    </source>
</evidence>
<evidence type="ECO:0000256" key="5">
    <source>
        <dbReference type="ARBA" id="ARBA00023065"/>
    </source>
</evidence>
<evidence type="ECO:0000259" key="12">
    <source>
        <dbReference type="SMART" id="SM00918"/>
    </source>
</evidence>
<dbReference type="GO" id="GO:0015276">
    <property type="term" value="F:ligand-gated monoatomic ion channel activity"/>
    <property type="evidence" value="ECO:0007669"/>
    <property type="project" value="InterPro"/>
</dbReference>
<sequence>GLDFVHDPHDDDGVPGSEDVDDTIDENSLENRTIIVTTVVSPPFVMLKDGSEQYEGNQRFEGFCVSLLDKLAEVLHFDYKLQLVKPEKFGYEVSPGRWTGLIGELVEGVRR</sequence>
<feature type="compositionally biased region" description="Basic and acidic residues" evidence="11">
    <location>
        <begin position="1"/>
        <end position="12"/>
    </location>
</feature>
<keyword evidence="15" id="KW-1185">Reference proteome</keyword>
<dbReference type="Pfam" id="PF10613">
    <property type="entry name" value="Lig_chan-Glu_bd"/>
    <property type="match status" value="1"/>
</dbReference>
<feature type="region of interest" description="Disordered" evidence="11">
    <location>
        <begin position="1"/>
        <end position="25"/>
    </location>
</feature>
<dbReference type="Gene3D" id="3.40.190.10">
    <property type="entry name" value="Periplasmic binding protein-like II"/>
    <property type="match status" value="1"/>
</dbReference>
<dbReference type="AlphaFoldDB" id="B7PX11"/>
<dbReference type="EnsemblMetazoa" id="ISCW008264-RA">
    <property type="protein sequence ID" value="ISCW008264-PA"/>
    <property type="gene ID" value="ISCW008264"/>
</dbReference>
<organism>
    <name type="scientific">Ixodes scapularis</name>
    <name type="common">Black-legged tick</name>
    <name type="synonym">Deer tick</name>
    <dbReference type="NCBI Taxonomy" id="6945"/>
    <lineage>
        <taxon>Eukaryota</taxon>
        <taxon>Metazoa</taxon>
        <taxon>Ecdysozoa</taxon>
        <taxon>Arthropoda</taxon>
        <taxon>Chelicerata</taxon>
        <taxon>Arachnida</taxon>
        <taxon>Acari</taxon>
        <taxon>Parasitiformes</taxon>
        <taxon>Ixodida</taxon>
        <taxon>Ixodoidea</taxon>
        <taxon>Ixodidae</taxon>
        <taxon>Ixodinae</taxon>
        <taxon>Ixodes</taxon>
    </lineage>
</organism>
<evidence type="ECO:0000256" key="9">
    <source>
        <dbReference type="ARBA" id="ARBA00023286"/>
    </source>
</evidence>
<keyword evidence="5" id="KW-0406">Ion transport</keyword>
<comment type="subcellular location">
    <subcellularLocation>
        <location evidence="1">Membrane</location>
        <topology evidence="1">Multi-pass membrane protein</topology>
    </subcellularLocation>
</comment>
<dbReference type="GO" id="GO:0016020">
    <property type="term" value="C:membrane"/>
    <property type="evidence" value="ECO:0007669"/>
    <property type="project" value="UniProtKB-SubCell"/>
</dbReference>
<keyword evidence="8" id="KW-0325">Glycoprotein</keyword>
<keyword evidence="2" id="KW-0813">Transport</keyword>
<evidence type="ECO:0000313" key="15">
    <source>
        <dbReference type="Proteomes" id="UP000001555"/>
    </source>
</evidence>
<dbReference type="HOGENOM" id="CLU_126351_0_0_1"/>
<dbReference type="EMBL" id="ABJB010651994">
    <property type="status" value="NOT_ANNOTATED_CDS"/>
    <property type="molecule type" value="Genomic_DNA"/>
</dbReference>
<dbReference type="InterPro" id="IPR019594">
    <property type="entry name" value="Glu/Gly-bd"/>
</dbReference>
<dbReference type="STRING" id="6945.B7PX11"/>
<dbReference type="SMART" id="SM00918">
    <property type="entry name" value="Lig_chan-Glu_bd"/>
    <property type="match status" value="1"/>
</dbReference>
<keyword evidence="10" id="KW-0407">Ion channel</keyword>
<evidence type="ECO:0000256" key="10">
    <source>
        <dbReference type="ARBA" id="ARBA00023303"/>
    </source>
</evidence>
<evidence type="ECO:0000256" key="4">
    <source>
        <dbReference type="ARBA" id="ARBA00022989"/>
    </source>
</evidence>
<name>B7PX11_IXOSC</name>
<keyword evidence="6" id="KW-0472">Membrane</keyword>
<evidence type="ECO:0000256" key="6">
    <source>
        <dbReference type="ARBA" id="ARBA00023136"/>
    </source>
</evidence>